<evidence type="ECO:0000256" key="1">
    <source>
        <dbReference type="ARBA" id="ARBA00001946"/>
    </source>
</evidence>
<dbReference type="KEGG" id="pabs:JIR001_17470"/>
<dbReference type="EC" id="3.6.1.55" evidence="11"/>
<dbReference type="GO" id="GO:0046872">
    <property type="term" value="F:metal ion binding"/>
    <property type="evidence" value="ECO:0007669"/>
    <property type="project" value="UniProtKB-KW"/>
</dbReference>
<keyword evidence="6" id="KW-0227">DNA damage</keyword>
<sequence length="82" mass="9134">MSAPLLWGFPGGKIKPGESAEEALIREIKEEIGCTILVHQLVEDTTNFASHAIIRLRTYQARISDGIPRSIDHGGFRRSTHH</sequence>
<dbReference type="PROSITE" id="PS00893">
    <property type="entry name" value="NUDIX_BOX"/>
    <property type="match status" value="1"/>
</dbReference>
<dbReference type="PANTHER" id="PTHR47707">
    <property type="entry name" value="8-OXO-DGTP DIPHOSPHATASE"/>
    <property type="match status" value="1"/>
</dbReference>
<comment type="cofactor">
    <cofactor evidence="1">
        <name>Mg(2+)</name>
        <dbReference type="ChEBI" id="CHEBI:18420"/>
    </cofactor>
</comment>
<dbReference type="GO" id="GO:0008413">
    <property type="term" value="F:8-oxo-7,8-dihydroguanosine triphosphate pyrophosphatase activity"/>
    <property type="evidence" value="ECO:0007669"/>
    <property type="project" value="TreeGrafter"/>
</dbReference>
<dbReference type="GO" id="GO:0044716">
    <property type="term" value="F:8-oxo-GDP phosphatase activity"/>
    <property type="evidence" value="ECO:0007669"/>
    <property type="project" value="TreeGrafter"/>
</dbReference>
<dbReference type="PANTHER" id="PTHR47707:SF1">
    <property type="entry name" value="NUDIX HYDROLASE FAMILY PROTEIN"/>
    <property type="match status" value="1"/>
</dbReference>
<dbReference type="GO" id="GO:0035539">
    <property type="term" value="F:8-oxo-7,8-dihydrodeoxyguanosine triphosphate pyrophosphatase activity"/>
    <property type="evidence" value="ECO:0007669"/>
    <property type="project" value="UniProtKB-EC"/>
</dbReference>
<dbReference type="Proteomes" id="UP000677436">
    <property type="component" value="Chromosome"/>
</dbReference>
<dbReference type="PRINTS" id="PR00502">
    <property type="entry name" value="NUDIXFAMILY"/>
</dbReference>
<dbReference type="Gene3D" id="3.90.79.10">
    <property type="entry name" value="Nucleoside Triphosphate Pyrophosphohydrolase"/>
    <property type="match status" value="1"/>
</dbReference>
<protein>
    <recommendedName>
        <fullName evidence="11">8-oxo-dGTP diphosphatase</fullName>
        <ecNumber evidence="11">3.6.1.55</ecNumber>
    </recommendedName>
</protein>
<accession>A0A8D5UF49</accession>
<evidence type="ECO:0000256" key="8">
    <source>
        <dbReference type="ARBA" id="ARBA00022842"/>
    </source>
</evidence>
<dbReference type="SUPFAM" id="SSF55811">
    <property type="entry name" value="Nudix"/>
    <property type="match status" value="1"/>
</dbReference>
<dbReference type="Pfam" id="PF00293">
    <property type="entry name" value="NUDIX"/>
    <property type="match status" value="1"/>
</dbReference>
<evidence type="ECO:0000256" key="4">
    <source>
        <dbReference type="ARBA" id="ARBA00022705"/>
    </source>
</evidence>
<dbReference type="RefSeq" id="WP_212772363.1">
    <property type="nucleotide sequence ID" value="NZ_AP024601.1"/>
</dbReference>
<keyword evidence="15" id="KW-1185">Reference proteome</keyword>
<keyword evidence="5" id="KW-0479">Metal-binding</keyword>
<dbReference type="InterPro" id="IPR047127">
    <property type="entry name" value="MutT-like"/>
</dbReference>
<dbReference type="InterPro" id="IPR000086">
    <property type="entry name" value="NUDIX_hydrolase_dom"/>
</dbReference>
<keyword evidence="4" id="KW-0235">DNA replication</keyword>
<evidence type="ECO:0000256" key="10">
    <source>
        <dbReference type="ARBA" id="ARBA00035861"/>
    </source>
</evidence>
<keyword evidence="9" id="KW-0234">DNA repair</keyword>
<dbReference type="AlphaFoldDB" id="A0A8D5UF49"/>
<comment type="similarity">
    <text evidence="2 12">Belongs to the Nudix hydrolase family.</text>
</comment>
<evidence type="ECO:0000313" key="15">
    <source>
        <dbReference type="Proteomes" id="UP000677436"/>
    </source>
</evidence>
<evidence type="ECO:0000256" key="2">
    <source>
        <dbReference type="ARBA" id="ARBA00005582"/>
    </source>
</evidence>
<evidence type="ECO:0000256" key="11">
    <source>
        <dbReference type="ARBA" id="ARBA00038905"/>
    </source>
</evidence>
<reference evidence="14" key="1">
    <citation type="journal article" date="2013" name="Int. J. Syst. Evol. Microbiol.">
        <title>Polycladomyces abyssicola gen. nov., sp. nov., a thermophilic filamentous bacterium isolated from hemipelagic sediment.</title>
        <authorList>
            <person name="Tsubouchi T."/>
            <person name="Shimane Y."/>
            <person name="Mori K."/>
            <person name="Usui K."/>
            <person name="Hiraki T."/>
            <person name="Tame A."/>
            <person name="Uematsu K."/>
            <person name="Maruyama T."/>
            <person name="Hatada Y."/>
        </authorList>
    </citation>
    <scope>NUCLEOTIDE SEQUENCE</scope>
    <source>
        <strain evidence="14">JIR-001</strain>
    </source>
</reference>
<dbReference type="GO" id="GO:0006281">
    <property type="term" value="P:DNA repair"/>
    <property type="evidence" value="ECO:0007669"/>
    <property type="project" value="UniProtKB-KW"/>
</dbReference>
<organism evidence="14 15">
    <name type="scientific">Polycladomyces abyssicola</name>
    <dbReference type="NCBI Taxonomy" id="1125966"/>
    <lineage>
        <taxon>Bacteria</taxon>
        <taxon>Bacillati</taxon>
        <taxon>Bacillota</taxon>
        <taxon>Bacilli</taxon>
        <taxon>Bacillales</taxon>
        <taxon>Thermoactinomycetaceae</taxon>
        <taxon>Polycladomyces</taxon>
    </lineage>
</organism>
<evidence type="ECO:0000256" key="7">
    <source>
        <dbReference type="ARBA" id="ARBA00022801"/>
    </source>
</evidence>
<dbReference type="GO" id="GO:0044715">
    <property type="term" value="F:8-oxo-dGDP phosphatase activity"/>
    <property type="evidence" value="ECO:0007669"/>
    <property type="project" value="TreeGrafter"/>
</dbReference>
<dbReference type="InterPro" id="IPR020476">
    <property type="entry name" value="Nudix_hydrolase"/>
</dbReference>
<dbReference type="InterPro" id="IPR015797">
    <property type="entry name" value="NUDIX_hydrolase-like_dom_sf"/>
</dbReference>
<dbReference type="EMBL" id="AP024601">
    <property type="protein sequence ID" value="BCU81964.1"/>
    <property type="molecule type" value="Genomic_DNA"/>
</dbReference>
<evidence type="ECO:0000256" key="12">
    <source>
        <dbReference type="RuleBase" id="RU003476"/>
    </source>
</evidence>
<gene>
    <name evidence="14" type="ORF">JIR001_17470</name>
</gene>
<keyword evidence="8" id="KW-0460">Magnesium</keyword>
<evidence type="ECO:0000256" key="9">
    <source>
        <dbReference type="ARBA" id="ARBA00023204"/>
    </source>
</evidence>
<keyword evidence="7 12" id="KW-0378">Hydrolase</keyword>
<keyword evidence="3" id="KW-0515">Mutator protein</keyword>
<dbReference type="InterPro" id="IPR020084">
    <property type="entry name" value="NUDIX_hydrolase_CS"/>
</dbReference>
<evidence type="ECO:0000256" key="5">
    <source>
        <dbReference type="ARBA" id="ARBA00022723"/>
    </source>
</evidence>
<evidence type="ECO:0000313" key="14">
    <source>
        <dbReference type="EMBL" id="BCU81964.1"/>
    </source>
</evidence>
<evidence type="ECO:0000256" key="3">
    <source>
        <dbReference type="ARBA" id="ARBA00022457"/>
    </source>
</evidence>
<name>A0A8D5UF49_9BACL</name>
<dbReference type="PROSITE" id="PS51462">
    <property type="entry name" value="NUDIX"/>
    <property type="match status" value="1"/>
</dbReference>
<evidence type="ECO:0000259" key="13">
    <source>
        <dbReference type="PROSITE" id="PS51462"/>
    </source>
</evidence>
<comment type="catalytic activity">
    <reaction evidence="10">
        <text>8-oxo-dGTP + H2O = 8-oxo-dGMP + diphosphate + H(+)</text>
        <dbReference type="Rhea" id="RHEA:31575"/>
        <dbReference type="ChEBI" id="CHEBI:15377"/>
        <dbReference type="ChEBI" id="CHEBI:15378"/>
        <dbReference type="ChEBI" id="CHEBI:33019"/>
        <dbReference type="ChEBI" id="CHEBI:63224"/>
        <dbReference type="ChEBI" id="CHEBI:77896"/>
        <dbReference type="EC" id="3.6.1.55"/>
    </reaction>
</comment>
<evidence type="ECO:0000256" key="6">
    <source>
        <dbReference type="ARBA" id="ARBA00022763"/>
    </source>
</evidence>
<proteinExistence type="inferred from homology"/>
<reference evidence="14" key="2">
    <citation type="journal article" date="2021" name="Microbiol. Resour. Announc.">
        <title>Complete Genome Sequence of Polycladomyces abyssicola JIR-001T, Isolated from Hemipelagic Sediment in Deep Seawater.</title>
        <authorList>
            <person name="Tsubouchi T."/>
            <person name="Kaneko Y."/>
        </authorList>
    </citation>
    <scope>NUCLEOTIDE SEQUENCE</scope>
    <source>
        <strain evidence="14">JIR-001</strain>
    </source>
</reference>
<dbReference type="GO" id="GO:0006260">
    <property type="term" value="P:DNA replication"/>
    <property type="evidence" value="ECO:0007669"/>
    <property type="project" value="UniProtKB-KW"/>
</dbReference>
<feature type="domain" description="Nudix hydrolase" evidence="13">
    <location>
        <begin position="1"/>
        <end position="82"/>
    </location>
</feature>